<evidence type="ECO:0000313" key="1">
    <source>
        <dbReference type="EMBL" id="KAJ8897634.1"/>
    </source>
</evidence>
<keyword evidence="2" id="KW-1185">Reference proteome</keyword>
<dbReference type="Proteomes" id="UP001159363">
    <property type="component" value="Chromosome 1"/>
</dbReference>
<evidence type="ECO:0000313" key="2">
    <source>
        <dbReference type="Proteomes" id="UP001159363"/>
    </source>
</evidence>
<comment type="caution">
    <text evidence="1">The sequence shown here is derived from an EMBL/GenBank/DDBJ whole genome shotgun (WGS) entry which is preliminary data.</text>
</comment>
<accession>A0ABQ9ILT5</accession>
<organism evidence="1 2">
    <name type="scientific">Dryococelus australis</name>
    <dbReference type="NCBI Taxonomy" id="614101"/>
    <lineage>
        <taxon>Eukaryota</taxon>
        <taxon>Metazoa</taxon>
        <taxon>Ecdysozoa</taxon>
        <taxon>Arthropoda</taxon>
        <taxon>Hexapoda</taxon>
        <taxon>Insecta</taxon>
        <taxon>Pterygota</taxon>
        <taxon>Neoptera</taxon>
        <taxon>Polyneoptera</taxon>
        <taxon>Phasmatodea</taxon>
        <taxon>Verophasmatodea</taxon>
        <taxon>Anareolatae</taxon>
        <taxon>Phasmatidae</taxon>
        <taxon>Eurycanthinae</taxon>
        <taxon>Dryococelus</taxon>
    </lineage>
</organism>
<gene>
    <name evidence="1" type="ORF">PR048_002983</name>
</gene>
<dbReference type="PANTHER" id="PTHR46704:SF1">
    <property type="entry name" value="TELOMERE LENGTH REGULATION PROTEIN TEL2 HOMOLOG"/>
    <property type="match status" value="1"/>
</dbReference>
<proteinExistence type="predicted"/>
<protein>
    <submittedName>
        <fullName evidence="1">Uncharacterized protein</fullName>
    </submittedName>
</protein>
<dbReference type="EMBL" id="JARBHB010000001">
    <property type="protein sequence ID" value="KAJ8897634.1"/>
    <property type="molecule type" value="Genomic_DNA"/>
</dbReference>
<dbReference type="PANTHER" id="PTHR46704">
    <property type="entry name" value="CXC DOMAIN-CONTAINING PROTEIN-RELATED"/>
    <property type="match status" value="1"/>
</dbReference>
<reference evidence="1 2" key="1">
    <citation type="submission" date="2023-02" db="EMBL/GenBank/DDBJ databases">
        <title>LHISI_Scaffold_Assembly.</title>
        <authorList>
            <person name="Stuart O.P."/>
            <person name="Cleave R."/>
            <person name="Magrath M.J.L."/>
            <person name="Mikheyev A.S."/>
        </authorList>
    </citation>
    <scope>NUCLEOTIDE SEQUENCE [LARGE SCALE GENOMIC DNA]</scope>
    <source>
        <strain evidence="1">Daus_M_001</strain>
        <tissue evidence="1">Leg muscle</tissue>
    </source>
</reference>
<sequence length="999" mass="114273">MELLSLHRYQLYWEMTLRVPVKNTRSWIEYGGEVHFLRRRDGGHQQCQCDERFTDFEKSQFTEKRWDWGKNLRALVMCECMYSAENVVPDMEITFQCLCMEEQIYQNSSSEMSYSLSTLNCAVFIAGRWLIRKLTRSTQIATQKYAKWNMSQKLQSKLDVFNQLCNFLDDNDGCQYLLSDLMEMLLKLGTESDKLYSEKRLRELLSASYGNTGNGFVQFVFDNADHNIRTVDGHGTFHVMGGGGGRGYAVCDTIFICSDEFSCSTTEDSTNGKYCWKVWLHPNRHLRPVQESWIESPGNGRRPLREIAPDGCPNRNHIQLNLDGWLIPRKRSYEKSAVIPCPSSILQNSNPTSVNTCLRFAAEECRKRQQRCIVMFDKPLFIKAMDIVFWADETDELSKMIVRLGGFHLLMSYMGAVRKKKNAVVHMAKGYSYTRALRAHSPSQMTAITHLILECCDEEGFLISSDVQTLRGFHEVLYTITTLEERSRTCILWPQYFKEVSIMHDFVRAERTGDWNLHLFSIQHMLAHLHAAGHIHYANSAHLYLQNMSKQKTTLSDQEFEHFCRSTLDLHHAGKSPCDGSSGSFAGVTSESSNQHISLSRLWQTRDISDLKKFVVWLNQHSPFNKSEELFSLSSGIIANDRVSCDSAEEIGENYVRGIVGICFANVTLKRKTQVFTLAAMGITSDKDPVIINPNQLFHRIVCVVRSADDLEDYLQYELAPYPQSVRRCWSSHGNEIEDYSTTYGEVCNAYFDYMNRNHGRNVIVVFDGYEPSTKDAVHMRRAVGHTAAKVDVTSSNAVTIAQEQFLSNIKAKFPVSQAPSDVDVLVFETAKTEVESGRSAVEVGADSDLLDCVAAAGEQFIVHLYGGKRSEGLDKTRYKKYVHTVCKRPPNYVMDLASLTPTSMQVKRVDIHHYVRDCAGESYFNRNIPDSEDEDIEDDFDIEDHVEAKRTSASTREDYIGMELRVQGQEARERYRRHFQVQGVQCFRRDAVVCKSNV</sequence>
<name>A0ABQ9ILT5_9NEOP</name>